<proteinExistence type="predicted"/>
<name>A0A0D2I0T1_9BACT</name>
<accession>A0A0D2I0T1</accession>
<dbReference type="AlphaFoldDB" id="A0A0D2I0T1"/>
<dbReference type="EMBL" id="AZAC01000001">
    <property type="protein sequence ID" value="KIX16083.1"/>
    <property type="molecule type" value="Genomic_DNA"/>
</dbReference>
<gene>
    <name evidence="1" type="ORF">X474_01000</name>
</gene>
<protein>
    <submittedName>
        <fullName evidence="1">Uncharacterized protein</fullName>
    </submittedName>
</protein>
<sequence>MVLGAPSKKIKFDLRRFLGNDSAETHFLSLFNQGEEKVWKKIITELALAALLAMRAPVLAAEALAPSVILGARVNQTIGWQNESHELTNNGQDDATKSFVDLPGNSYFRGKFTSADKKVGVHVGIDLKSNVARRPVYGWYKVGNCKLLAGNTDNWHGAPYWNYQKLNAAPGGGLLGWVKLWPHVAPGSADL</sequence>
<comment type="caution">
    <text evidence="1">The sequence shown here is derived from an EMBL/GenBank/DDBJ whole genome shotgun (WGS) entry which is preliminary data.</text>
</comment>
<dbReference type="RefSeq" id="WP_044346158.1">
    <property type="nucleotide sequence ID" value="NZ_AZAC01000001.1"/>
</dbReference>
<organism evidence="1 2">
    <name type="scientific">Dethiosulfatarculus sandiegensis</name>
    <dbReference type="NCBI Taxonomy" id="1429043"/>
    <lineage>
        <taxon>Bacteria</taxon>
        <taxon>Pseudomonadati</taxon>
        <taxon>Thermodesulfobacteriota</taxon>
        <taxon>Desulfarculia</taxon>
        <taxon>Desulfarculales</taxon>
        <taxon>Desulfarculaceae</taxon>
        <taxon>Dethiosulfatarculus</taxon>
    </lineage>
</organism>
<keyword evidence="2" id="KW-1185">Reference proteome</keyword>
<evidence type="ECO:0000313" key="1">
    <source>
        <dbReference type="EMBL" id="KIX16083.1"/>
    </source>
</evidence>
<dbReference type="InParanoid" id="A0A0D2I0T1"/>
<reference evidence="1 2" key="1">
    <citation type="submission" date="2013-11" db="EMBL/GenBank/DDBJ databases">
        <title>Metagenomic analysis of a methanogenic consortium involved in long chain n-alkane degradation.</title>
        <authorList>
            <person name="Davidova I.A."/>
            <person name="Callaghan A.V."/>
            <person name="Wawrik B."/>
            <person name="Pruitt S."/>
            <person name="Marks C."/>
            <person name="Duncan K.E."/>
            <person name="Suflita J.M."/>
        </authorList>
    </citation>
    <scope>NUCLEOTIDE SEQUENCE [LARGE SCALE GENOMIC DNA]</scope>
    <source>
        <strain evidence="1 2">SPR</strain>
    </source>
</reference>
<evidence type="ECO:0000313" key="2">
    <source>
        <dbReference type="Proteomes" id="UP000032233"/>
    </source>
</evidence>
<dbReference type="Proteomes" id="UP000032233">
    <property type="component" value="Unassembled WGS sequence"/>
</dbReference>